<organism evidence="1">
    <name type="scientific">marine sediment metagenome</name>
    <dbReference type="NCBI Taxonomy" id="412755"/>
    <lineage>
        <taxon>unclassified sequences</taxon>
        <taxon>metagenomes</taxon>
        <taxon>ecological metagenomes</taxon>
    </lineage>
</organism>
<dbReference type="AlphaFoldDB" id="X1UIM6"/>
<dbReference type="EMBL" id="BARW01043017">
    <property type="protein sequence ID" value="GAJ17308.1"/>
    <property type="molecule type" value="Genomic_DNA"/>
</dbReference>
<protein>
    <submittedName>
        <fullName evidence="1">Uncharacterized protein</fullName>
    </submittedName>
</protein>
<name>X1UIM6_9ZZZZ</name>
<accession>X1UIM6</accession>
<comment type="caution">
    <text evidence="1">The sequence shown here is derived from an EMBL/GenBank/DDBJ whole genome shotgun (WGS) entry which is preliminary data.</text>
</comment>
<feature type="non-terminal residue" evidence="1">
    <location>
        <position position="1"/>
    </location>
</feature>
<proteinExistence type="predicted"/>
<gene>
    <name evidence="1" type="ORF">S12H4_63335</name>
</gene>
<evidence type="ECO:0000313" key="1">
    <source>
        <dbReference type="EMBL" id="GAJ17308.1"/>
    </source>
</evidence>
<feature type="non-terminal residue" evidence="1">
    <location>
        <position position="46"/>
    </location>
</feature>
<reference evidence="1" key="1">
    <citation type="journal article" date="2014" name="Front. Microbiol.">
        <title>High frequency of phylogenetically diverse reductive dehalogenase-homologous genes in deep subseafloor sedimentary metagenomes.</title>
        <authorList>
            <person name="Kawai M."/>
            <person name="Futagami T."/>
            <person name="Toyoda A."/>
            <person name="Takaki Y."/>
            <person name="Nishi S."/>
            <person name="Hori S."/>
            <person name="Arai W."/>
            <person name="Tsubouchi T."/>
            <person name="Morono Y."/>
            <person name="Uchiyama I."/>
            <person name="Ito T."/>
            <person name="Fujiyama A."/>
            <person name="Inagaki F."/>
            <person name="Takami H."/>
        </authorList>
    </citation>
    <scope>NUCLEOTIDE SEQUENCE</scope>
    <source>
        <strain evidence="1">Expedition CK06-06</strain>
    </source>
</reference>
<sequence>NNIIITSVIGENREIVKVLNPAVLGVTAWKNERTIFSKNVCPARLL</sequence>